<gene>
    <name evidence="11" type="ORF">VM1G_08011</name>
</gene>
<feature type="compositionally biased region" description="Acidic residues" evidence="9">
    <location>
        <begin position="402"/>
        <end position="427"/>
    </location>
</feature>
<accession>A0A194W8R8</accession>
<evidence type="ECO:0000256" key="2">
    <source>
        <dbReference type="ARBA" id="ARBA00020451"/>
    </source>
</evidence>
<keyword evidence="4" id="KW-0808">Transferase</keyword>
<feature type="compositionally biased region" description="Basic and acidic residues" evidence="9">
    <location>
        <begin position="86"/>
        <end position="96"/>
    </location>
</feature>
<dbReference type="PANTHER" id="PTHR13563">
    <property type="entry name" value="TRNA (GUANINE-9-) METHYLTRANSFERASE"/>
    <property type="match status" value="1"/>
</dbReference>
<evidence type="ECO:0000256" key="7">
    <source>
        <dbReference type="ARBA" id="ARBA00032166"/>
    </source>
</evidence>
<feature type="compositionally biased region" description="Basic and acidic residues" evidence="9">
    <location>
        <begin position="104"/>
        <end position="114"/>
    </location>
</feature>
<sequence>METGHNPPAVEAPPSSELPMEDAPARVEENPRKRQREQDDGDQEPALNNDAVEPSTEDNAAAAAVDGPEDQPKLSKNQLRKLKRQKVWEERRQDRKIQRKEKRHEKTAQNRLRREEKAAALAEAEGIDKVEAIKRIVAQEKKDQKRNKKTYVVPVSFIIDCNFEKYMHENELVSLGAQITRSYSMNRQGDYQAHILVSSWGGKLKERYETVLKNAHKNWKGVSFVDGDFVEAGKVAWNTMHGPRGGKPCPTLGGDVQDEQQQSDDVAADDVEQQAQDGAPESGQETALSDKSVPEFTTDSVIYLSADSPHTLEKLEPNTSYVIGGLVDRNREKLLCQRRAEGMNIRTAKLPIGDYMQMASRQVLATNHVVEIMSKWLETGDWGKAFMEVIPKRKGGRLKGEDGDEDHEEAADADADADADEQGEDESEVKPEQNVELGNEDGEKQGDVTADAEA</sequence>
<dbReference type="EC" id="2.1.1.221" evidence="1"/>
<evidence type="ECO:0000313" key="11">
    <source>
        <dbReference type="EMBL" id="KUI72498.1"/>
    </source>
</evidence>
<dbReference type="GO" id="GO:0002939">
    <property type="term" value="P:tRNA N1-guanine methylation"/>
    <property type="evidence" value="ECO:0007669"/>
    <property type="project" value="TreeGrafter"/>
</dbReference>
<comment type="catalytic activity">
    <reaction evidence="8">
        <text>guanosine(9) in tRNA + S-adenosyl-L-methionine = N(1)-methylguanosine(9) in tRNA + S-adenosyl-L-homocysteine + H(+)</text>
        <dbReference type="Rhea" id="RHEA:43156"/>
        <dbReference type="Rhea" id="RHEA-COMP:10367"/>
        <dbReference type="Rhea" id="RHEA-COMP:10368"/>
        <dbReference type="ChEBI" id="CHEBI:15378"/>
        <dbReference type="ChEBI" id="CHEBI:57856"/>
        <dbReference type="ChEBI" id="CHEBI:59789"/>
        <dbReference type="ChEBI" id="CHEBI:73542"/>
        <dbReference type="ChEBI" id="CHEBI:74269"/>
        <dbReference type="EC" id="2.1.1.221"/>
    </reaction>
</comment>
<feature type="region of interest" description="Disordered" evidence="9">
    <location>
        <begin position="241"/>
        <end position="292"/>
    </location>
</feature>
<dbReference type="GO" id="GO:0052905">
    <property type="term" value="F:tRNA (guanosine(9)-N1)-methyltransferase activity"/>
    <property type="evidence" value="ECO:0007669"/>
    <property type="project" value="UniProtKB-EC"/>
</dbReference>
<dbReference type="EMBL" id="CM003105">
    <property type="protein sequence ID" value="KUI72498.1"/>
    <property type="molecule type" value="Genomic_DNA"/>
</dbReference>
<organism evidence="11 12">
    <name type="scientific">Cytospora mali</name>
    <name type="common">Apple Valsa canker fungus</name>
    <name type="synonym">Valsa mali</name>
    <dbReference type="NCBI Taxonomy" id="578113"/>
    <lineage>
        <taxon>Eukaryota</taxon>
        <taxon>Fungi</taxon>
        <taxon>Dikarya</taxon>
        <taxon>Ascomycota</taxon>
        <taxon>Pezizomycotina</taxon>
        <taxon>Sordariomycetes</taxon>
        <taxon>Sordariomycetidae</taxon>
        <taxon>Diaporthales</taxon>
        <taxon>Cytosporaceae</taxon>
        <taxon>Cytospora</taxon>
    </lineage>
</organism>
<dbReference type="GO" id="GO:0005634">
    <property type="term" value="C:nucleus"/>
    <property type="evidence" value="ECO:0007669"/>
    <property type="project" value="TreeGrafter"/>
</dbReference>
<dbReference type="PROSITE" id="PS51675">
    <property type="entry name" value="SAM_MT_TRM10"/>
    <property type="match status" value="1"/>
</dbReference>
<protein>
    <recommendedName>
        <fullName evidence="2">tRNA (guanine(9)-N1)-methyltransferase</fullName>
        <ecNumber evidence="1">2.1.1.221</ecNumber>
    </recommendedName>
    <alternativeName>
        <fullName evidence="7">tRNA methyltransferase 10</fullName>
    </alternativeName>
    <alternativeName>
        <fullName evidence="6">tRNA(m1G9)-methyltransferase</fullName>
    </alternativeName>
</protein>
<dbReference type="AlphaFoldDB" id="A0A194W8R8"/>
<reference evidence="11" key="1">
    <citation type="submission" date="2014-12" db="EMBL/GenBank/DDBJ databases">
        <title>Genome Sequence of Valsa Canker Pathogens Uncovers a Specific Adaption of Colonization on Woody Bark.</title>
        <authorList>
            <person name="Yin Z."/>
            <person name="Liu H."/>
            <person name="Gao X."/>
            <person name="Li Z."/>
            <person name="Song N."/>
            <person name="Ke X."/>
            <person name="Dai Q."/>
            <person name="Wu Y."/>
            <person name="Sun Y."/>
            <person name="Xu J.-R."/>
            <person name="Kang Z.K."/>
            <person name="Wang L."/>
            <person name="Huang L."/>
        </authorList>
    </citation>
    <scope>NUCLEOTIDE SEQUENCE [LARGE SCALE GENOMIC DNA]</scope>
    <source>
        <strain evidence="11">03-8</strain>
    </source>
</reference>
<dbReference type="InterPro" id="IPR038459">
    <property type="entry name" value="MT_TRM10-typ_sf"/>
</dbReference>
<dbReference type="SMR" id="A0A194W8R8"/>
<dbReference type="OrthoDB" id="278300at2759"/>
<evidence type="ECO:0000256" key="6">
    <source>
        <dbReference type="ARBA" id="ARBA00031792"/>
    </source>
</evidence>
<dbReference type="Proteomes" id="UP000078559">
    <property type="component" value="Chromosome 8"/>
</dbReference>
<evidence type="ECO:0000256" key="3">
    <source>
        <dbReference type="ARBA" id="ARBA00022603"/>
    </source>
</evidence>
<evidence type="ECO:0000256" key="4">
    <source>
        <dbReference type="ARBA" id="ARBA00022679"/>
    </source>
</evidence>
<feature type="domain" description="SAM-dependent MTase TRM10-type" evidence="10">
    <location>
        <begin position="143"/>
        <end position="397"/>
    </location>
</feature>
<evidence type="ECO:0000313" key="12">
    <source>
        <dbReference type="Proteomes" id="UP000078559"/>
    </source>
</evidence>
<dbReference type="PANTHER" id="PTHR13563:SF13">
    <property type="entry name" value="TRNA METHYLTRANSFERASE 10 HOMOLOG A"/>
    <property type="match status" value="1"/>
</dbReference>
<dbReference type="GO" id="GO:0000049">
    <property type="term" value="F:tRNA binding"/>
    <property type="evidence" value="ECO:0007669"/>
    <property type="project" value="TreeGrafter"/>
</dbReference>
<keyword evidence="3" id="KW-0489">Methyltransferase</keyword>
<evidence type="ECO:0000256" key="8">
    <source>
        <dbReference type="ARBA" id="ARBA00048434"/>
    </source>
</evidence>
<feature type="compositionally biased region" description="Polar residues" evidence="9">
    <location>
        <begin position="283"/>
        <end position="292"/>
    </location>
</feature>
<dbReference type="CDD" id="cd18089">
    <property type="entry name" value="SPOUT_Trm10-like"/>
    <property type="match status" value="1"/>
</dbReference>
<feature type="region of interest" description="Disordered" evidence="9">
    <location>
        <begin position="395"/>
        <end position="454"/>
    </location>
</feature>
<dbReference type="Gene3D" id="3.40.1280.30">
    <property type="match status" value="1"/>
</dbReference>
<feature type="compositionally biased region" description="Basic and acidic residues" evidence="9">
    <location>
        <begin position="23"/>
        <end position="38"/>
    </location>
</feature>
<dbReference type="InterPro" id="IPR007356">
    <property type="entry name" value="tRNA_m1G_MeTrfase_euk"/>
</dbReference>
<feature type="region of interest" description="Disordered" evidence="9">
    <location>
        <begin position="1"/>
        <end position="114"/>
    </location>
</feature>
<keyword evidence="12" id="KW-1185">Reference proteome</keyword>
<feature type="compositionally biased region" description="Acidic residues" evidence="9">
    <location>
        <begin position="256"/>
        <end position="272"/>
    </location>
</feature>
<proteinExistence type="predicted"/>
<evidence type="ECO:0000256" key="9">
    <source>
        <dbReference type="SAM" id="MobiDB-lite"/>
    </source>
</evidence>
<evidence type="ECO:0000256" key="5">
    <source>
        <dbReference type="ARBA" id="ARBA00022691"/>
    </source>
</evidence>
<evidence type="ECO:0000256" key="1">
    <source>
        <dbReference type="ARBA" id="ARBA00012797"/>
    </source>
</evidence>
<name>A0A194W8R8_CYTMA</name>
<evidence type="ECO:0000259" key="10">
    <source>
        <dbReference type="PROSITE" id="PS51675"/>
    </source>
</evidence>
<keyword evidence="5" id="KW-0949">S-adenosyl-L-methionine</keyword>
<dbReference type="InterPro" id="IPR028564">
    <property type="entry name" value="MT_TRM10-typ"/>
</dbReference>